<evidence type="ECO:0000313" key="7">
    <source>
        <dbReference type="Proteomes" id="UP000003688"/>
    </source>
</evidence>
<dbReference type="InterPro" id="IPR018181">
    <property type="entry name" value="Heat_shock_70_CS"/>
</dbReference>
<protein>
    <submittedName>
        <fullName evidence="6">2-alkenal reductase</fullName>
        <ecNumber evidence="6">1.3.1.74</ecNumber>
    </submittedName>
</protein>
<dbReference type="SUPFAM" id="SSF53067">
    <property type="entry name" value="Actin-like ATPase domain"/>
    <property type="match status" value="2"/>
</dbReference>
<dbReference type="Gene3D" id="1.20.1270.10">
    <property type="match status" value="1"/>
</dbReference>
<keyword evidence="3 5" id="KW-0067">ATP-binding</keyword>
<evidence type="ECO:0000256" key="2">
    <source>
        <dbReference type="ARBA" id="ARBA00022741"/>
    </source>
</evidence>
<dbReference type="GO" id="GO:0005524">
    <property type="term" value="F:ATP binding"/>
    <property type="evidence" value="ECO:0007669"/>
    <property type="project" value="UniProtKB-KW"/>
</dbReference>
<dbReference type="EMBL" id="ABOX02000053">
    <property type="protein sequence ID" value="EEF57970.1"/>
    <property type="molecule type" value="Genomic_DNA"/>
</dbReference>
<sequence length="637" mass="69553">MSKIVGIDLGTTNSLVATVDTGIPLVIADAEGQRLTPSVVHFPGADTEPIVGHKANRVRVLKPTETVYSVKRFMGRRGSDIAREEMLVTYPVRGEGAGPVTIDIHGRAFTPEEISAEVLKKLKRDAEASFGEPVTRAVITVPAYFNDAQRNATKKAGELAGFTVERIINEPTAAALAYGLDKLKERAKVAVYDLGGGTFDLSILELNNGVFQVLATNGNTRLGGDDLDKRLIDFLVEKIKAAGGPDASNDLPMLSRIREVAEQTKIKLSTETKVEIALPFLTPGFSFSYWLTRSELEHLTKDIILKTRMHCLRAVADAKVEAKDLDQVILVGGQTRMPLVRQMVTEIFECAEFEETRGSVRLGTEYHRAAGPMLNTSQNPDEAVALGAAIQAEILSGGFRNVLLLDVTPLSLGIETFGGLMNVIIHRNSTIPVKAGEMFTTAVDNQKNMLIHVLQGERERAKDNWSLGKFTIDFESAPKGVPRIGVQFEIDADGILHVLARDTKTGKQTVVEIKSAVDVEDTEVQRMVEESVDHAFEDLAARRWIEASLKARQTIEATRKGLNECATELDAEYKAQLEEALKKVETALESENATTGSGDTKALQQANAELDEVTKPLAELMMDKAVEALLVKRGLIQ</sequence>
<accession>B9XQE6</accession>
<dbReference type="GO" id="GO:0140662">
    <property type="term" value="F:ATP-dependent protein folding chaperone"/>
    <property type="evidence" value="ECO:0007669"/>
    <property type="project" value="InterPro"/>
</dbReference>
<dbReference type="Gene3D" id="3.90.640.10">
    <property type="entry name" value="Actin, Chain A, domain 4"/>
    <property type="match status" value="1"/>
</dbReference>
<proteinExistence type="inferred from homology"/>
<dbReference type="SUPFAM" id="SSF100934">
    <property type="entry name" value="Heat shock protein 70kD (HSP70), C-terminal subdomain"/>
    <property type="match status" value="1"/>
</dbReference>
<dbReference type="Gene3D" id="3.30.420.40">
    <property type="match status" value="2"/>
</dbReference>
<dbReference type="PROSITE" id="PS01036">
    <property type="entry name" value="HSP70_3"/>
    <property type="match status" value="1"/>
</dbReference>
<organism evidence="6 7">
    <name type="scientific">Pedosphaera parvula (strain Ellin514)</name>
    <dbReference type="NCBI Taxonomy" id="320771"/>
    <lineage>
        <taxon>Bacteria</taxon>
        <taxon>Pseudomonadati</taxon>
        <taxon>Verrucomicrobiota</taxon>
        <taxon>Pedosphaerae</taxon>
        <taxon>Pedosphaerales</taxon>
        <taxon>Pedosphaeraceae</taxon>
        <taxon>Pedosphaera</taxon>
    </lineage>
</organism>
<comment type="similarity">
    <text evidence="1 5">Belongs to the heat shock protein 70 family.</text>
</comment>
<dbReference type="InterPro" id="IPR029047">
    <property type="entry name" value="HSP70_peptide-bd_sf"/>
</dbReference>
<keyword evidence="7" id="KW-1185">Reference proteome</keyword>
<dbReference type="AlphaFoldDB" id="B9XQE6"/>
<evidence type="ECO:0000313" key="6">
    <source>
        <dbReference type="EMBL" id="EEF57970.1"/>
    </source>
</evidence>
<evidence type="ECO:0000256" key="4">
    <source>
        <dbReference type="ARBA" id="ARBA00023186"/>
    </source>
</evidence>
<dbReference type="PROSITE" id="PS00297">
    <property type="entry name" value="HSP70_1"/>
    <property type="match status" value="1"/>
</dbReference>
<keyword evidence="6" id="KW-0560">Oxidoreductase</keyword>
<dbReference type="Gene3D" id="2.60.34.10">
    <property type="entry name" value="Substrate Binding Domain Of DNAk, Chain A, domain 1"/>
    <property type="match status" value="1"/>
</dbReference>
<dbReference type="EC" id="1.3.1.74" evidence="6"/>
<dbReference type="OrthoDB" id="9766019at2"/>
<keyword evidence="4" id="KW-0143">Chaperone</keyword>
<dbReference type="Proteomes" id="UP000003688">
    <property type="component" value="Unassembled WGS sequence"/>
</dbReference>
<dbReference type="PANTHER" id="PTHR19375">
    <property type="entry name" value="HEAT SHOCK PROTEIN 70KDA"/>
    <property type="match status" value="1"/>
</dbReference>
<dbReference type="SUPFAM" id="SSF100920">
    <property type="entry name" value="Heat shock protein 70kD (HSP70), peptide-binding domain"/>
    <property type="match status" value="1"/>
</dbReference>
<dbReference type="PRINTS" id="PR00301">
    <property type="entry name" value="HEATSHOCK70"/>
</dbReference>
<comment type="caution">
    <text evidence="6">The sequence shown here is derived from an EMBL/GenBank/DDBJ whole genome shotgun (WGS) entry which is preliminary data.</text>
</comment>
<dbReference type="FunFam" id="3.90.640.10:FF:000003">
    <property type="entry name" value="Molecular chaperone DnaK"/>
    <property type="match status" value="1"/>
</dbReference>
<dbReference type="Pfam" id="PF00012">
    <property type="entry name" value="HSP70"/>
    <property type="match status" value="2"/>
</dbReference>
<reference evidence="6 7" key="1">
    <citation type="journal article" date="2011" name="J. Bacteriol.">
        <title>Genome sequence of 'Pedosphaera parvula' Ellin514, an aerobic Verrucomicrobial isolate from pasture soil.</title>
        <authorList>
            <person name="Kant R."/>
            <person name="van Passel M.W."/>
            <person name="Sangwan P."/>
            <person name="Palva A."/>
            <person name="Lucas S."/>
            <person name="Copeland A."/>
            <person name="Lapidus A."/>
            <person name="Glavina Del Rio T."/>
            <person name="Dalin E."/>
            <person name="Tice H."/>
            <person name="Bruce D."/>
            <person name="Goodwin L."/>
            <person name="Pitluck S."/>
            <person name="Chertkov O."/>
            <person name="Larimer F.W."/>
            <person name="Land M.L."/>
            <person name="Hauser L."/>
            <person name="Brettin T.S."/>
            <person name="Detter J.C."/>
            <person name="Han S."/>
            <person name="de Vos W.M."/>
            <person name="Janssen P.H."/>
            <person name="Smidt H."/>
        </authorList>
    </citation>
    <scope>NUCLEOTIDE SEQUENCE [LARGE SCALE GENOMIC DNA]</scope>
    <source>
        <strain evidence="6 7">Ellin514</strain>
    </source>
</reference>
<name>B9XQE6_PEDPL</name>
<dbReference type="NCBIfam" id="NF001413">
    <property type="entry name" value="PRK00290.1"/>
    <property type="match status" value="1"/>
</dbReference>
<dbReference type="InterPro" id="IPR043129">
    <property type="entry name" value="ATPase_NBD"/>
</dbReference>
<dbReference type="InterPro" id="IPR029048">
    <property type="entry name" value="HSP70_C_sf"/>
</dbReference>
<evidence type="ECO:0000256" key="5">
    <source>
        <dbReference type="RuleBase" id="RU003322"/>
    </source>
</evidence>
<dbReference type="InterPro" id="IPR013126">
    <property type="entry name" value="Hsp_70_fam"/>
</dbReference>
<evidence type="ECO:0000256" key="3">
    <source>
        <dbReference type="ARBA" id="ARBA00022840"/>
    </source>
</evidence>
<dbReference type="PROSITE" id="PS00329">
    <property type="entry name" value="HSP70_2"/>
    <property type="match status" value="1"/>
</dbReference>
<gene>
    <name evidence="6" type="ORF">Cflav_PD1145</name>
</gene>
<dbReference type="STRING" id="320771.Cflav_PD1145"/>
<evidence type="ECO:0000256" key="1">
    <source>
        <dbReference type="ARBA" id="ARBA00007381"/>
    </source>
</evidence>
<keyword evidence="2 5" id="KW-0547">Nucleotide-binding</keyword>
<dbReference type="GO" id="GO:0032440">
    <property type="term" value="F:2-alkenal reductase [NAD(P)H] activity"/>
    <property type="evidence" value="ECO:0007669"/>
    <property type="project" value="UniProtKB-EC"/>
</dbReference>
<dbReference type="RefSeq" id="WP_007418032.1">
    <property type="nucleotide sequence ID" value="NZ_ABOX02000053.1"/>
</dbReference>